<dbReference type="OrthoDB" id="980637at2"/>
<evidence type="ECO:0000313" key="2">
    <source>
        <dbReference type="Proteomes" id="UP000184212"/>
    </source>
</evidence>
<organism evidence="1 2">
    <name type="scientific">Chryseolinea serpens</name>
    <dbReference type="NCBI Taxonomy" id="947013"/>
    <lineage>
        <taxon>Bacteria</taxon>
        <taxon>Pseudomonadati</taxon>
        <taxon>Bacteroidota</taxon>
        <taxon>Cytophagia</taxon>
        <taxon>Cytophagales</taxon>
        <taxon>Fulvivirgaceae</taxon>
        <taxon>Chryseolinea</taxon>
    </lineage>
</organism>
<sequence>MNIDDVIELFKMGKATAKSHMRNLIEMAAADGGLGTEEQRLLKYAAQRNNISLQELQEMQRNLSDVRFQVPGSDREKFNQLYDLVHMMSVDKNIHVEEQRLCEIFAIKFGFRKEIVREMIDQIRENIEKWIGPEETMRAVMAKMKVFD</sequence>
<proteinExistence type="predicted"/>
<name>A0A1M5MH76_9BACT</name>
<accession>A0A1M5MH76</accession>
<dbReference type="EMBL" id="FQWQ01000001">
    <property type="protein sequence ID" value="SHG76557.1"/>
    <property type="molecule type" value="Genomic_DNA"/>
</dbReference>
<dbReference type="RefSeq" id="WP_073132815.1">
    <property type="nucleotide sequence ID" value="NZ_FQWQ01000001.1"/>
</dbReference>
<reference evidence="1 2" key="1">
    <citation type="submission" date="2016-11" db="EMBL/GenBank/DDBJ databases">
        <authorList>
            <person name="Jaros S."/>
            <person name="Januszkiewicz K."/>
            <person name="Wedrychowicz H."/>
        </authorList>
    </citation>
    <scope>NUCLEOTIDE SEQUENCE [LARGE SCALE GENOMIC DNA]</scope>
    <source>
        <strain evidence="1 2">DSM 24574</strain>
    </source>
</reference>
<dbReference type="Gene3D" id="1.10.3680.10">
    <property type="entry name" value="TerB-like"/>
    <property type="match status" value="1"/>
</dbReference>
<dbReference type="AlphaFoldDB" id="A0A1M5MH76"/>
<dbReference type="InterPro" id="IPR029024">
    <property type="entry name" value="TerB-like"/>
</dbReference>
<keyword evidence="2" id="KW-1185">Reference proteome</keyword>
<dbReference type="Proteomes" id="UP000184212">
    <property type="component" value="Unassembled WGS sequence"/>
</dbReference>
<gene>
    <name evidence="1" type="ORF">SAMN04488109_1740</name>
</gene>
<dbReference type="SUPFAM" id="SSF158682">
    <property type="entry name" value="TerB-like"/>
    <property type="match status" value="1"/>
</dbReference>
<dbReference type="STRING" id="947013.SAMN04488109_1740"/>
<evidence type="ECO:0000313" key="1">
    <source>
        <dbReference type="EMBL" id="SHG76557.1"/>
    </source>
</evidence>
<protein>
    <recommendedName>
        <fullName evidence="3">Tellurite resistance protein TerB</fullName>
    </recommendedName>
</protein>
<evidence type="ECO:0008006" key="3">
    <source>
        <dbReference type="Google" id="ProtNLM"/>
    </source>
</evidence>